<dbReference type="Proteomes" id="UP001632038">
    <property type="component" value="Unassembled WGS sequence"/>
</dbReference>
<feature type="domain" description="DC1" evidence="2">
    <location>
        <begin position="401"/>
        <end position="445"/>
    </location>
</feature>
<gene>
    <name evidence="3" type="ORF">CASFOL_018703</name>
</gene>
<keyword evidence="4" id="KW-1185">Reference proteome</keyword>
<dbReference type="EMBL" id="JAVIJP010000025">
    <property type="protein sequence ID" value="KAL3637535.1"/>
    <property type="molecule type" value="Genomic_DNA"/>
</dbReference>
<accession>A0ABD3D5I0</accession>
<reference evidence="4" key="1">
    <citation type="journal article" date="2024" name="IScience">
        <title>Strigolactones Initiate the Formation of Haustorium-like Structures in Castilleja.</title>
        <authorList>
            <person name="Buerger M."/>
            <person name="Peterson D."/>
            <person name="Chory J."/>
        </authorList>
    </citation>
    <scope>NUCLEOTIDE SEQUENCE [LARGE SCALE GENOMIC DNA]</scope>
</reference>
<dbReference type="AlphaFoldDB" id="A0ABD3D5I0"/>
<organism evidence="3 4">
    <name type="scientific">Castilleja foliolosa</name>
    <dbReference type="NCBI Taxonomy" id="1961234"/>
    <lineage>
        <taxon>Eukaryota</taxon>
        <taxon>Viridiplantae</taxon>
        <taxon>Streptophyta</taxon>
        <taxon>Embryophyta</taxon>
        <taxon>Tracheophyta</taxon>
        <taxon>Spermatophyta</taxon>
        <taxon>Magnoliopsida</taxon>
        <taxon>eudicotyledons</taxon>
        <taxon>Gunneridae</taxon>
        <taxon>Pentapetalae</taxon>
        <taxon>asterids</taxon>
        <taxon>lamiids</taxon>
        <taxon>Lamiales</taxon>
        <taxon>Orobanchaceae</taxon>
        <taxon>Pedicularideae</taxon>
        <taxon>Castillejinae</taxon>
        <taxon>Castilleja</taxon>
    </lineage>
</organism>
<name>A0ABD3D5I0_9LAMI</name>
<dbReference type="InterPro" id="IPR046349">
    <property type="entry name" value="C1-like_sf"/>
</dbReference>
<evidence type="ECO:0000313" key="3">
    <source>
        <dbReference type="EMBL" id="KAL3637535.1"/>
    </source>
</evidence>
<evidence type="ECO:0000256" key="1">
    <source>
        <dbReference type="ARBA" id="ARBA00022737"/>
    </source>
</evidence>
<sequence>MVDDIYLHTRRDRDVEAENKIDPDDGNSMVCNACRVPIFSTPFITTVDPDHHHNNNNPDVIVHDQCANDHLPPRLEGRHPLHPGDDLILHQHSTTTTPSCSRCRSTCGSRFYKCRTNCGFQLDLLCSLTIEILHRSHHHRLTAIRGKSLLSSFICGACGSQHLAPAAADASWLTVYVCRPCDFWIHPDCARLPNAIVLTNDNNNNNNEHHHPHPLLLTYSHFNYYGYCKICGGWYYGEHENSGVYVCFHCHYFAHIKCAVYADPDHHISFKPVLIREAHIPNLVRLPMPNEHTSVMNTILTTYAGDTTSISIGDHQNDGSELFENDKIHEHPLIFHPAAGVARVCNACVQLISPSDPFYSCADNNNNELANSFCVEFFLHNCCAHLPTILSTQHLRHDDNDHPLSLLSKVNYSFNMFNCSGCKRQCNGFAYACVECMFYLDVVCAFMHTSITHNEHAKSHILHPPQHYFKPSTCICCGEKIEMQGAIAYECNSCRKFSLHAKCALLPDTITHRFDRHPLKLIITTQRLIDDHGDQDKEEEENIMFCEICEQDMIDDKRWHYGCKVCDQYFHVDCIPSLDCLSRIKFGFTSTARVTCHDCPLACVRAVSVDGYRCGHCQVIIRKSDRIAFECSDCYFWIHEDCATNLIHGISRGVVGFNGCLRVLFI</sequence>
<feature type="domain" description="DC1" evidence="2">
    <location>
        <begin position="515"/>
        <end position="575"/>
    </location>
</feature>
<dbReference type="InterPro" id="IPR053192">
    <property type="entry name" value="Vacuole_Formation_Reg"/>
</dbReference>
<comment type="caution">
    <text evidence="3">The sequence shown here is derived from an EMBL/GenBank/DDBJ whole genome shotgun (WGS) entry which is preliminary data.</text>
</comment>
<proteinExistence type="predicted"/>
<dbReference type="Pfam" id="PF03107">
    <property type="entry name" value="C1_2"/>
    <property type="match status" value="3"/>
</dbReference>
<dbReference type="SUPFAM" id="SSF57889">
    <property type="entry name" value="Cysteine-rich domain"/>
    <property type="match status" value="6"/>
</dbReference>
<evidence type="ECO:0000313" key="4">
    <source>
        <dbReference type="Proteomes" id="UP001632038"/>
    </source>
</evidence>
<evidence type="ECO:0000259" key="2">
    <source>
        <dbReference type="Pfam" id="PF03107"/>
    </source>
</evidence>
<dbReference type="PANTHER" id="PTHR32410:SF216">
    <property type="entry name" value="PHORBOL-ESTER_DAG-TYPE DOMAIN-CONTAINING PROTEIN"/>
    <property type="match status" value="1"/>
</dbReference>
<protein>
    <recommendedName>
        <fullName evidence="2">DC1 domain-containing protein</fullName>
    </recommendedName>
</protein>
<feature type="domain" description="DC1" evidence="2">
    <location>
        <begin position="136"/>
        <end position="190"/>
    </location>
</feature>
<keyword evidence="1" id="KW-0677">Repeat</keyword>
<dbReference type="PANTHER" id="PTHR32410">
    <property type="entry name" value="CYSTEINE/HISTIDINE-RICH C1 DOMAIN FAMILY PROTEIN"/>
    <property type="match status" value="1"/>
</dbReference>
<dbReference type="InterPro" id="IPR004146">
    <property type="entry name" value="DC1"/>
</dbReference>